<evidence type="ECO:0000256" key="2">
    <source>
        <dbReference type="ARBA" id="ARBA00005851"/>
    </source>
</evidence>
<gene>
    <name evidence="10" type="ORF">RRG08_065865</name>
</gene>
<keyword evidence="5" id="KW-0007">Acetylation</keyword>
<evidence type="ECO:0000256" key="4">
    <source>
        <dbReference type="ARBA" id="ARBA00022490"/>
    </source>
</evidence>
<sequence length="165" mass="18605">MDLSIYDNEVWENLKLNKRTFLDLDHGLDKALGQVSKEDLLKSQSSKEFKTCPKSEEMPLCQLYTSRKDVEIKEGIEMRMSETVARALGKPLERVTMAVLPGTRLFRLGSLAPSALLVIASIKVFDAQRNPTYTPVIKEALQTELDLPADRCLIQYVDLDANFIG</sequence>
<dbReference type="EC" id="4.1.1.84" evidence="9"/>
<organism evidence="10 11">
    <name type="scientific">Elysia crispata</name>
    <name type="common">lettuce slug</name>
    <dbReference type="NCBI Taxonomy" id="231223"/>
    <lineage>
        <taxon>Eukaryota</taxon>
        <taxon>Metazoa</taxon>
        <taxon>Spiralia</taxon>
        <taxon>Lophotrochozoa</taxon>
        <taxon>Mollusca</taxon>
        <taxon>Gastropoda</taxon>
        <taxon>Heterobranchia</taxon>
        <taxon>Euthyneura</taxon>
        <taxon>Panpulmonata</taxon>
        <taxon>Sacoglossa</taxon>
        <taxon>Placobranchoidea</taxon>
        <taxon>Plakobranchidae</taxon>
        <taxon>Elysia</taxon>
    </lineage>
</organism>
<comment type="subcellular location">
    <subcellularLocation>
        <location evidence="1">Cytoplasm</location>
    </subcellularLocation>
</comment>
<comment type="subunit">
    <text evidence="3">Homotrimer.</text>
</comment>
<evidence type="ECO:0000256" key="5">
    <source>
        <dbReference type="ARBA" id="ARBA00022990"/>
    </source>
</evidence>
<dbReference type="PANTHER" id="PTHR11954">
    <property type="entry name" value="D-DOPACHROME DECARBOXYLASE"/>
    <property type="match status" value="1"/>
</dbReference>
<comment type="similarity">
    <text evidence="2">Belongs to the MIF family.</text>
</comment>
<dbReference type="Gene3D" id="3.30.429.10">
    <property type="entry name" value="Macrophage Migration Inhibitory Factor"/>
    <property type="match status" value="1"/>
</dbReference>
<dbReference type="GO" id="GO:0033981">
    <property type="term" value="F:D-dopachrome decarboxylase activity"/>
    <property type="evidence" value="ECO:0007669"/>
    <property type="project" value="UniProtKB-EC"/>
</dbReference>
<dbReference type="EMBL" id="JAWDGP010002467">
    <property type="protein sequence ID" value="KAK3782954.1"/>
    <property type="molecule type" value="Genomic_DNA"/>
</dbReference>
<keyword evidence="7" id="KW-0456">Lyase</keyword>
<dbReference type="GO" id="GO:0042438">
    <property type="term" value="P:melanin biosynthetic process"/>
    <property type="evidence" value="ECO:0007669"/>
    <property type="project" value="UniProtKB-KW"/>
</dbReference>
<dbReference type="Proteomes" id="UP001283361">
    <property type="component" value="Unassembled WGS sequence"/>
</dbReference>
<keyword evidence="11" id="KW-1185">Reference proteome</keyword>
<dbReference type="InterPro" id="IPR014347">
    <property type="entry name" value="Tautomerase/MIF_sf"/>
</dbReference>
<comment type="function">
    <text evidence="8">Tautomerization of D-dopachrome with decarboxylation to give 5,6-dihydroxyindole (DHI).</text>
</comment>
<evidence type="ECO:0000313" key="10">
    <source>
        <dbReference type="EMBL" id="KAK3782954.1"/>
    </source>
</evidence>
<proteinExistence type="inferred from homology"/>
<evidence type="ECO:0000256" key="3">
    <source>
        <dbReference type="ARBA" id="ARBA00011233"/>
    </source>
</evidence>
<dbReference type="InterPro" id="IPR001398">
    <property type="entry name" value="Macrophage_inhib_fac"/>
</dbReference>
<protein>
    <recommendedName>
        <fullName evidence="9">D-dopachrome decarboxylase</fullName>
        <ecNumber evidence="9">4.1.1.84</ecNumber>
    </recommendedName>
</protein>
<evidence type="ECO:0000256" key="8">
    <source>
        <dbReference type="ARBA" id="ARBA00037460"/>
    </source>
</evidence>
<evidence type="ECO:0000256" key="1">
    <source>
        <dbReference type="ARBA" id="ARBA00004496"/>
    </source>
</evidence>
<dbReference type="GO" id="GO:0005615">
    <property type="term" value="C:extracellular space"/>
    <property type="evidence" value="ECO:0007669"/>
    <property type="project" value="TreeGrafter"/>
</dbReference>
<evidence type="ECO:0000256" key="9">
    <source>
        <dbReference type="ARBA" id="ARBA00038884"/>
    </source>
</evidence>
<name>A0AAE1DU15_9GAST</name>
<evidence type="ECO:0000256" key="7">
    <source>
        <dbReference type="ARBA" id="ARBA00023239"/>
    </source>
</evidence>
<accession>A0AAE1DU15</accession>
<reference evidence="10" key="1">
    <citation type="journal article" date="2023" name="G3 (Bethesda)">
        <title>A reference genome for the long-term kleptoplast-retaining sea slug Elysia crispata morphotype clarki.</title>
        <authorList>
            <person name="Eastman K.E."/>
            <person name="Pendleton A.L."/>
            <person name="Shaikh M.A."/>
            <person name="Suttiyut T."/>
            <person name="Ogas R."/>
            <person name="Tomko P."/>
            <person name="Gavelis G."/>
            <person name="Widhalm J.R."/>
            <person name="Wisecaver J.H."/>
        </authorList>
    </citation>
    <scope>NUCLEOTIDE SEQUENCE</scope>
    <source>
        <strain evidence="10">ECLA1</strain>
    </source>
</reference>
<dbReference type="PANTHER" id="PTHR11954:SF22">
    <property type="entry name" value="D-DOPACHROME DECARBOXYLASE"/>
    <property type="match status" value="1"/>
</dbReference>
<dbReference type="Pfam" id="PF01187">
    <property type="entry name" value="MIF"/>
    <property type="match status" value="1"/>
</dbReference>
<keyword evidence="4" id="KW-0963">Cytoplasm</keyword>
<dbReference type="GO" id="GO:0005737">
    <property type="term" value="C:cytoplasm"/>
    <property type="evidence" value="ECO:0007669"/>
    <property type="project" value="UniProtKB-SubCell"/>
</dbReference>
<evidence type="ECO:0000256" key="6">
    <source>
        <dbReference type="ARBA" id="ARBA00023101"/>
    </source>
</evidence>
<dbReference type="AlphaFoldDB" id="A0AAE1DU15"/>
<dbReference type="GO" id="GO:0050178">
    <property type="term" value="F:phenylpyruvate tautomerase activity"/>
    <property type="evidence" value="ECO:0007669"/>
    <property type="project" value="TreeGrafter"/>
</dbReference>
<keyword evidence="6" id="KW-0470">Melanin biosynthesis</keyword>
<dbReference type="SUPFAM" id="SSF55331">
    <property type="entry name" value="Tautomerase/MIF"/>
    <property type="match status" value="1"/>
</dbReference>
<comment type="caution">
    <text evidence="10">The sequence shown here is derived from an EMBL/GenBank/DDBJ whole genome shotgun (WGS) entry which is preliminary data.</text>
</comment>
<evidence type="ECO:0000313" key="11">
    <source>
        <dbReference type="Proteomes" id="UP001283361"/>
    </source>
</evidence>